<evidence type="ECO:0000313" key="1">
    <source>
        <dbReference type="EMBL" id="MEE4040314.1"/>
    </source>
</evidence>
<keyword evidence="4" id="KW-1185">Reference proteome</keyword>
<sequence length="241" mass="26602">MIETLSIPAIAAHNTIKSPSNIANTTSGKTGLKEPDKLTIGSDQSTLSALSRQLSESAVRAQSRDQTLSFKDLGTLAKNIIDKIAGSGFYANRELHDAEVPDTDDPALLERARQATLFERGSGKNPFAGLPPDQLRLIMYDESGSFTINERSAAFDEEYSQDQIWKRAINQRYVDEYNETGKSTQTLFMLLEHYNALPPIEKAQYPANYVDNLISGDSSALDMLNSLKNEPSDDQLPNART</sequence>
<accession>A0A0D0M327</accession>
<dbReference type="EMBL" id="LT855380">
    <property type="protein sequence ID" value="SMS07919.1"/>
    <property type="molecule type" value="Genomic_DNA"/>
</dbReference>
<reference evidence="2 3" key="1">
    <citation type="submission" date="2017-05" db="EMBL/GenBank/DDBJ databases">
        <authorList>
            <person name="Song R."/>
            <person name="Chenine A.L."/>
            <person name="Ruprecht R.M."/>
        </authorList>
    </citation>
    <scope>NUCLEOTIDE SEQUENCE [LARGE SCALE GENOMIC DNA]</scope>
    <source>
        <strain evidence="2 3">CFBP 1590</strain>
    </source>
</reference>
<dbReference type="KEGG" id="pvd:CFBP1590_0333"/>
<evidence type="ECO:0000313" key="4">
    <source>
        <dbReference type="Proteomes" id="UP001343600"/>
    </source>
</evidence>
<name>A0A0D0M327_PSEVI</name>
<evidence type="ECO:0000313" key="2">
    <source>
        <dbReference type="EMBL" id="SMS07919.1"/>
    </source>
</evidence>
<gene>
    <name evidence="2" type="ORF">CFBP1590_0333</name>
    <name evidence="1" type="ORF">V2I87_09440</name>
</gene>
<organism evidence="2 3">
    <name type="scientific">Pseudomonas viridiflava</name>
    <name type="common">Phytomonas viridiflava</name>
    <dbReference type="NCBI Taxonomy" id="33069"/>
    <lineage>
        <taxon>Bacteria</taxon>
        <taxon>Pseudomonadati</taxon>
        <taxon>Pseudomonadota</taxon>
        <taxon>Gammaproteobacteria</taxon>
        <taxon>Pseudomonadales</taxon>
        <taxon>Pseudomonadaceae</taxon>
        <taxon>Pseudomonas</taxon>
    </lineage>
</organism>
<reference evidence="1 4" key="2">
    <citation type="submission" date="2024-01" db="EMBL/GenBank/DDBJ databases">
        <title>Characterization of Pseudomonas viridiflava in Georgia, USA.</title>
        <authorList>
            <person name="Zhao M."/>
            <person name="Dutta B."/>
        </authorList>
    </citation>
    <scope>NUCLEOTIDE SEQUENCE [LARGE SCALE GENOMIC DNA]</scope>
    <source>
        <strain evidence="1 4">21GA0539</strain>
    </source>
</reference>
<dbReference type="EMBL" id="JAZEIP010000011">
    <property type="protein sequence ID" value="MEE4040314.1"/>
    <property type="molecule type" value="Genomic_DNA"/>
</dbReference>
<dbReference type="AlphaFoldDB" id="A0A0D0M327"/>
<protein>
    <submittedName>
        <fullName evidence="2">Uncharacterized protein</fullName>
    </submittedName>
</protein>
<dbReference type="Proteomes" id="UP001343600">
    <property type="component" value="Unassembled WGS sequence"/>
</dbReference>
<dbReference type="GeneID" id="47761995"/>
<evidence type="ECO:0000313" key="3">
    <source>
        <dbReference type="Proteomes" id="UP000196842"/>
    </source>
</evidence>
<proteinExistence type="predicted"/>
<dbReference type="RefSeq" id="WP_043306733.1">
    <property type="nucleotide sequence ID" value="NZ_CP074412.1"/>
</dbReference>
<dbReference type="Proteomes" id="UP000196842">
    <property type="component" value="Chromosome I"/>
</dbReference>